<comment type="caution">
    <text evidence="1">The sequence shown here is derived from an EMBL/GenBank/DDBJ whole genome shotgun (WGS) entry which is preliminary data.</text>
</comment>
<evidence type="ECO:0008006" key="3">
    <source>
        <dbReference type="Google" id="ProtNLM"/>
    </source>
</evidence>
<evidence type="ECO:0000313" key="2">
    <source>
        <dbReference type="Proteomes" id="UP000580856"/>
    </source>
</evidence>
<dbReference type="EMBL" id="JAATJA010000004">
    <property type="protein sequence ID" value="NJB69201.1"/>
    <property type="molecule type" value="Genomic_DNA"/>
</dbReference>
<dbReference type="AlphaFoldDB" id="A0A846QM69"/>
<dbReference type="InterPro" id="IPR014985">
    <property type="entry name" value="WbqC"/>
</dbReference>
<protein>
    <recommendedName>
        <fullName evidence="3">WbqC-like protein family protein</fullName>
    </recommendedName>
</protein>
<reference evidence="1 2" key="1">
    <citation type="submission" date="2020-03" db="EMBL/GenBank/DDBJ databases">
        <title>Genomic Encyclopedia of Type Strains, Phase IV (KMG-IV): sequencing the most valuable type-strain genomes for metagenomic binning, comparative biology and taxonomic classification.</title>
        <authorList>
            <person name="Goeker M."/>
        </authorList>
    </citation>
    <scope>NUCLEOTIDE SEQUENCE [LARGE SCALE GENOMIC DNA]</scope>
    <source>
        <strain evidence="1 2">DSM 24233</strain>
    </source>
</reference>
<dbReference type="RefSeq" id="WP_167942291.1">
    <property type="nucleotide sequence ID" value="NZ_JAATJA010000004.1"/>
</dbReference>
<organism evidence="1 2">
    <name type="scientific">Desulfobaculum xiamenense</name>
    <dbReference type="NCBI Taxonomy" id="995050"/>
    <lineage>
        <taxon>Bacteria</taxon>
        <taxon>Pseudomonadati</taxon>
        <taxon>Thermodesulfobacteriota</taxon>
        <taxon>Desulfovibrionia</taxon>
        <taxon>Desulfovibrionales</taxon>
        <taxon>Desulfovibrionaceae</taxon>
        <taxon>Desulfobaculum</taxon>
    </lineage>
</organism>
<proteinExistence type="predicted"/>
<evidence type="ECO:0000313" key="1">
    <source>
        <dbReference type="EMBL" id="NJB69201.1"/>
    </source>
</evidence>
<name>A0A846QM69_9BACT</name>
<sequence length="248" mass="27588">MGLSVSIQQPEHAPWLGFFHKMDLCAVTVLFDTVQYKKRYFENRNRIRTREGWQWVTVPVVSRGRFTQRIADVDICGDATWRRKYLGAIAHNYCGTPFHDEIFPSVRAIVEAGHVRLADLNIALIDFVRNYLGMGGRMVRASALPHFDSHSTGLLLDICLHLNATDYVCGVSGPDYMDMALFDAAGVAVRAVRYESSPYTQAFPGFEPGMSVLDALFNHGPATLDILRHNAADAPGREETTCPSPPTG</sequence>
<gene>
    <name evidence="1" type="ORF">GGQ74_002898</name>
</gene>
<accession>A0A846QM69</accession>
<dbReference type="Pfam" id="PF08889">
    <property type="entry name" value="WbqC"/>
    <property type="match status" value="1"/>
</dbReference>
<dbReference type="Proteomes" id="UP000580856">
    <property type="component" value="Unassembled WGS sequence"/>
</dbReference>
<keyword evidence="2" id="KW-1185">Reference proteome</keyword>